<evidence type="ECO:0000256" key="2">
    <source>
        <dbReference type="ARBA" id="ARBA00007261"/>
    </source>
</evidence>
<keyword evidence="5" id="KW-1185">Reference proteome</keyword>
<evidence type="ECO:0000259" key="3">
    <source>
        <dbReference type="Pfam" id="PF05193"/>
    </source>
</evidence>
<dbReference type="AlphaFoldDB" id="A0A1R2C5N1"/>
<accession>A0A1R2C5N1</accession>
<dbReference type="GO" id="GO:0046872">
    <property type="term" value="F:metal ion binding"/>
    <property type="evidence" value="ECO:0007669"/>
    <property type="project" value="InterPro"/>
</dbReference>
<reference evidence="4 5" key="1">
    <citation type="submission" date="2016-11" db="EMBL/GenBank/DDBJ databases">
        <title>The macronuclear genome of Stentor coeruleus: a giant cell with tiny introns.</title>
        <authorList>
            <person name="Slabodnick M."/>
            <person name="Ruby J.G."/>
            <person name="Reiff S.B."/>
            <person name="Swart E.C."/>
            <person name="Gosai S."/>
            <person name="Prabakaran S."/>
            <person name="Witkowska E."/>
            <person name="Larue G.E."/>
            <person name="Fisher S."/>
            <person name="Freeman R.M."/>
            <person name="Gunawardena J."/>
            <person name="Chu W."/>
            <person name="Stover N.A."/>
            <person name="Gregory B.D."/>
            <person name="Nowacki M."/>
            <person name="Derisi J."/>
            <person name="Roy S.W."/>
            <person name="Marshall W.F."/>
            <person name="Sood P."/>
        </authorList>
    </citation>
    <scope>NUCLEOTIDE SEQUENCE [LARGE SCALE GENOMIC DNA]</scope>
    <source>
        <strain evidence="4">WM001</strain>
    </source>
</reference>
<comment type="caution">
    <text evidence="4">The sequence shown here is derived from an EMBL/GenBank/DDBJ whole genome shotgun (WGS) entry which is preliminary data.</text>
</comment>
<evidence type="ECO:0000313" key="5">
    <source>
        <dbReference type="Proteomes" id="UP000187209"/>
    </source>
</evidence>
<feature type="domain" description="Peptidase M16 C-terminal" evidence="3">
    <location>
        <begin position="200"/>
        <end position="375"/>
    </location>
</feature>
<dbReference type="Proteomes" id="UP000187209">
    <property type="component" value="Unassembled WGS sequence"/>
</dbReference>
<gene>
    <name evidence="4" type="ORF">SteCoe_14645</name>
</gene>
<sequence length="457" mass="52028">MIKTLIRRFNILGGLFKGDQNKSAPKQVQKSIPSIERNSYQAKVLFTTLPNKSSILTESGGFPTSVHLGLLLTLGTKHESEACQGFLTSFQQSFLYKLSSASTSFLHSTRPSINFSFNQESSVLSSYSLAQDTEKLLNIMFSCLTQPYEDLHDSIIQGKTQYFLDHTHKFDLHHWIQSIVMNHCLTGGLGNYPYTQKDIKISGKDLNAFMNQHLWGNRLTLFAAGVYNHKEFVELASPLLSKFNSQSEDHNEKPNCYTPVRVKIEQDLPFNYYSLCFPGPSYSSSLYWHFQLLSDIYSRSFNSPSSLFFHKLANPSTDISEISSFLHNFSQIGLFSINCLGSNEHGREIFTTLAKSMILLENISENDFLLAKNTLKLDLFLKYEETGKRIEEYAKHFAFTGKVLEMKNVFNEIDKISLDEFRKIVRELIDADVSIISLGSNLDKMPSIEHMKELVSN</sequence>
<dbReference type="PANTHER" id="PTHR11851">
    <property type="entry name" value="METALLOPROTEASE"/>
    <property type="match status" value="1"/>
</dbReference>
<dbReference type="InterPro" id="IPR007863">
    <property type="entry name" value="Peptidase_M16_C"/>
</dbReference>
<comment type="function">
    <text evidence="1">Substrate recognition and binding subunit of the essential mitochondrial processing protease (MPP), which cleaves the mitochondrial sequence off newly imported precursors proteins.</text>
</comment>
<dbReference type="Gene3D" id="3.30.830.10">
    <property type="entry name" value="Metalloenzyme, LuxS/M16 peptidase-like"/>
    <property type="match status" value="2"/>
</dbReference>
<evidence type="ECO:0000313" key="4">
    <source>
        <dbReference type="EMBL" id="OMJ84297.1"/>
    </source>
</evidence>
<dbReference type="EMBL" id="MPUH01000274">
    <property type="protein sequence ID" value="OMJ84297.1"/>
    <property type="molecule type" value="Genomic_DNA"/>
</dbReference>
<dbReference type="Pfam" id="PF05193">
    <property type="entry name" value="Peptidase_M16_C"/>
    <property type="match status" value="1"/>
</dbReference>
<name>A0A1R2C5N1_9CILI</name>
<comment type="similarity">
    <text evidence="2">Belongs to the peptidase M16 family.</text>
</comment>
<protein>
    <recommendedName>
        <fullName evidence="3">Peptidase M16 C-terminal domain-containing protein</fullName>
    </recommendedName>
</protein>
<proteinExistence type="inferred from homology"/>
<evidence type="ECO:0000256" key="1">
    <source>
        <dbReference type="ARBA" id="ARBA00002123"/>
    </source>
</evidence>
<dbReference type="OrthoDB" id="277191at2759"/>
<organism evidence="4 5">
    <name type="scientific">Stentor coeruleus</name>
    <dbReference type="NCBI Taxonomy" id="5963"/>
    <lineage>
        <taxon>Eukaryota</taxon>
        <taxon>Sar</taxon>
        <taxon>Alveolata</taxon>
        <taxon>Ciliophora</taxon>
        <taxon>Postciliodesmatophora</taxon>
        <taxon>Heterotrichea</taxon>
        <taxon>Heterotrichida</taxon>
        <taxon>Stentoridae</taxon>
        <taxon>Stentor</taxon>
    </lineage>
</organism>
<dbReference type="PANTHER" id="PTHR11851:SF49">
    <property type="entry name" value="MITOCHONDRIAL-PROCESSING PEPTIDASE SUBUNIT ALPHA"/>
    <property type="match status" value="1"/>
</dbReference>
<dbReference type="SUPFAM" id="SSF63411">
    <property type="entry name" value="LuxS/MPP-like metallohydrolase"/>
    <property type="match status" value="2"/>
</dbReference>
<dbReference type="InterPro" id="IPR050361">
    <property type="entry name" value="MPP/UQCRC_Complex"/>
</dbReference>
<dbReference type="InterPro" id="IPR011249">
    <property type="entry name" value="Metalloenz_LuxS/M16"/>
</dbReference>